<comment type="caution">
    <text evidence="3">The sequence shown here is derived from an EMBL/GenBank/DDBJ whole genome shotgun (WGS) entry which is preliminary data.</text>
</comment>
<dbReference type="GO" id="GO:0005634">
    <property type="term" value="C:nucleus"/>
    <property type="evidence" value="ECO:0000318"/>
    <property type="project" value="GO_Central"/>
</dbReference>
<dbReference type="AlphaFoldDB" id="A0A9R1UFF4"/>
<dbReference type="PANTHER" id="PTHR15863">
    <property type="entry name" value="MRN COMPLEX-INTERACTING PROTEIN"/>
    <property type="match status" value="1"/>
</dbReference>
<feature type="region of interest" description="Disordered" evidence="1">
    <location>
        <begin position="170"/>
        <end position="189"/>
    </location>
</feature>
<sequence length="279" mass="32329">MSNLFIAVQCFQCSTMQASISLIFYKQVKQRKKSSNKWSCVICNEKQSVRKVFFQGSMAKDVRKFVQSFNMSRQFVEQQQELLEETLVQEQIEYQPNKRRTDWSEYIEPDINDVGISDDEGDLCEPNVVTELPKPLFKKPKLRANYSAAGLDREDGEELRRPVFGKRISNKKINNGGPYNSTDMEPRTTVRENSKRVQLNNHDYNDEEIGASSRSMMTIPKGLSSVMKKLKRPVSKWDDFIDDGDDMQLESRCQEIDHAAFEMKVSDEIVEDDVHPDFL</sequence>
<keyword evidence="4" id="KW-1185">Reference proteome</keyword>
<evidence type="ECO:0000256" key="1">
    <source>
        <dbReference type="SAM" id="MobiDB-lite"/>
    </source>
</evidence>
<proteinExistence type="predicted"/>
<feature type="domain" description="MRN complex-interacting protein N-terminal" evidence="2">
    <location>
        <begin position="8"/>
        <end position="98"/>
    </location>
</feature>
<dbReference type="Proteomes" id="UP000235145">
    <property type="component" value="Unassembled WGS sequence"/>
</dbReference>
<evidence type="ECO:0000259" key="2">
    <source>
        <dbReference type="Pfam" id="PF15749"/>
    </source>
</evidence>
<dbReference type="EMBL" id="NBSK02000009">
    <property type="protein sequence ID" value="KAJ0186045.1"/>
    <property type="molecule type" value="Genomic_DNA"/>
</dbReference>
<dbReference type="InterPro" id="IPR032739">
    <property type="entry name" value="MRNIP"/>
</dbReference>
<dbReference type="PANTHER" id="PTHR15863:SF2">
    <property type="entry name" value="MRN COMPLEX-INTERACTING PROTEIN"/>
    <property type="match status" value="1"/>
</dbReference>
<accession>A0A9R1UFF4</accession>
<dbReference type="Pfam" id="PF15749">
    <property type="entry name" value="MRNIP"/>
    <property type="match status" value="1"/>
</dbReference>
<name>A0A9R1UFF4_LACSA</name>
<reference evidence="3 4" key="1">
    <citation type="journal article" date="2017" name="Nat. Commun.">
        <title>Genome assembly with in vitro proximity ligation data and whole-genome triplication in lettuce.</title>
        <authorList>
            <person name="Reyes-Chin-Wo S."/>
            <person name="Wang Z."/>
            <person name="Yang X."/>
            <person name="Kozik A."/>
            <person name="Arikit S."/>
            <person name="Song C."/>
            <person name="Xia L."/>
            <person name="Froenicke L."/>
            <person name="Lavelle D.O."/>
            <person name="Truco M.J."/>
            <person name="Xia R."/>
            <person name="Zhu S."/>
            <person name="Xu C."/>
            <person name="Xu H."/>
            <person name="Xu X."/>
            <person name="Cox K."/>
            <person name="Korf I."/>
            <person name="Meyers B.C."/>
            <person name="Michelmore R.W."/>
        </authorList>
    </citation>
    <scope>NUCLEOTIDE SEQUENCE [LARGE SCALE GENOMIC DNA]</scope>
    <source>
        <strain evidence="4">cv. Salinas</strain>
        <tissue evidence="3">Seedlings</tissue>
    </source>
</reference>
<gene>
    <name evidence="3" type="ORF">LSAT_V11C900471350</name>
</gene>
<dbReference type="GO" id="GO:0007095">
    <property type="term" value="P:mitotic G2 DNA damage checkpoint signaling"/>
    <property type="evidence" value="ECO:0000318"/>
    <property type="project" value="GO_Central"/>
</dbReference>
<dbReference type="InterPro" id="IPR049472">
    <property type="entry name" value="MRNIP_N"/>
</dbReference>
<evidence type="ECO:0000313" key="3">
    <source>
        <dbReference type="EMBL" id="KAJ0186045.1"/>
    </source>
</evidence>
<protein>
    <recommendedName>
        <fullName evidence="2">MRN complex-interacting protein N-terminal domain-containing protein</fullName>
    </recommendedName>
</protein>
<feature type="compositionally biased region" description="Polar residues" evidence="1">
    <location>
        <begin position="171"/>
        <end position="183"/>
    </location>
</feature>
<dbReference type="GO" id="GO:0003682">
    <property type="term" value="F:chromatin binding"/>
    <property type="evidence" value="ECO:0000318"/>
    <property type="project" value="GO_Central"/>
</dbReference>
<evidence type="ECO:0000313" key="4">
    <source>
        <dbReference type="Proteomes" id="UP000235145"/>
    </source>
</evidence>
<organism evidence="3 4">
    <name type="scientific">Lactuca sativa</name>
    <name type="common">Garden lettuce</name>
    <dbReference type="NCBI Taxonomy" id="4236"/>
    <lineage>
        <taxon>Eukaryota</taxon>
        <taxon>Viridiplantae</taxon>
        <taxon>Streptophyta</taxon>
        <taxon>Embryophyta</taxon>
        <taxon>Tracheophyta</taxon>
        <taxon>Spermatophyta</taxon>
        <taxon>Magnoliopsida</taxon>
        <taxon>eudicotyledons</taxon>
        <taxon>Gunneridae</taxon>
        <taxon>Pentapetalae</taxon>
        <taxon>asterids</taxon>
        <taxon>campanulids</taxon>
        <taxon>Asterales</taxon>
        <taxon>Asteraceae</taxon>
        <taxon>Cichorioideae</taxon>
        <taxon>Cichorieae</taxon>
        <taxon>Lactucinae</taxon>
        <taxon>Lactuca</taxon>
    </lineage>
</organism>